<comment type="caution">
    <text evidence="1">The sequence shown here is derived from an EMBL/GenBank/DDBJ whole genome shotgun (WGS) entry which is preliminary data.</text>
</comment>
<organism evidence="1 2">
    <name type="scientific">Geodermatophilus arenarius</name>
    <dbReference type="NCBI Taxonomy" id="1137990"/>
    <lineage>
        <taxon>Bacteria</taxon>
        <taxon>Bacillati</taxon>
        <taxon>Actinomycetota</taxon>
        <taxon>Actinomycetes</taxon>
        <taxon>Geodermatophilales</taxon>
        <taxon>Geodermatophilaceae</taxon>
        <taxon>Geodermatophilus</taxon>
    </lineage>
</organism>
<reference evidence="2" key="1">
    <citation type="journal article" date="2019" name="Int. J. Syst. Evol. Microbiol.">
        <title>The Global Catalogue of Microorganisms (GCM) 10K type strain sequencing project: providing services to taxonomists for standard genome sequencing and annotation.</title>
        <authorList>
            <consortium name="The Broad Institute Genomics Platform"/>
            <consortium name="The Broad Institute Genome Sequencing Center for Infectious Disease"/>
            <person name="Wu L."/>
            <person name="Ma J."/>
        </authorList>
    </citation>
    <scope>NUCLEOTIDE SEQUENCE [LARGE SCALE GENOMIC DNA]</scope>
    <source>
        <strain evidence="2">CCUG 62763</strain>
    </source>
</reference>
<sequence length="62" mass="6898">MEASERVTWEDCPICRRPAAVGWVDGQAVEFDCPGGCRPGRAQLDAFAARRARPPVVWLTRI</sequence>
<name>A0ABV9LDZ6_9ACTN</name>
<dbReference type="Proteomes" id="UP001596025">
    <property type="component" value="Unassembled WGS sequence"/>
</dbReference>
<gene>
    <name evidence="1" type="ORF">ACFO3M_01565</name>
</gene>
<evidence type="ECO:0000313" key="2">
    <source>
        <dbReference type="Proteomes" id="UP001596025"/>
    </source>
</evidence>
<evidence type="ECO:0008006" key="3">
    <source>
        <dbReference type="Google" id="ProtNLM"/>
    </source>
</evidence>
<dbReference type="RefSeq" id="WP_387985460.1">
    <property type="nucleotide sequence ID" value="NZ_JBHSGR010000001.1"/>
</dbReference>
<accession>A0ABV9LDZ6</accession>
<keyword evidence="2" id="KW-1185">Reference proteome</keyword>
<evidence type="ECO:0000313" key="1">
    <source>
        <dbReference type="EMBL" id="MFC4692067.1"/>
    </source>
</evidence>
<protein>
    <recommendedName>
        <fullName evidence="3">Transcription factor zinc-finger</fullName>
    </recommendedName>
</protein>
<dbReference type="EMBL" id="JBHSGR010000001">
    <property type="protein sequence ID" value="MFC4692067.1"/>
    <property type="molecule type" value="Genomic_DNA"/>
</dbReference>
<proteinExistence type="predicted"/>